<dbReference type="AlphaFoldDB" id="A0A0F5IXW4"/>
<dbReference type="Gene3D" id="2.60.40.2630">
    <property type="match status" value="1"/>
</dbReference>
<reference evidence="2 3" key="1">
    <citation type="submission" date="2013-04" db="EMBL/GenBank/DDBJ databases">
        <title>The Genome Sequence of Parabacteroides gordonii DSM 23371.</title>
        <authorList>
            <consortium name="The Broad Institute Genomics Platform"/>
            <person name="Earl A."/>
            <person name="Ward D."/>
            <person name="Feldgarden M."/>
            <person name="Gevers D."/>
            <person name="Martens E."/>
            <person name="Sakamoto M."/>
            <person name="Benno Y."/>
            <person name="Suzuki N."/>
            <person name="Matsunaga N."/>
            <person name="Koshihara K."/>
            <person name="Seki M."/>
            <person name="Komiya H."/>
            <person name="Walker B."/>
            <person name="Young S."/>
            <person name="Zeng Q."/>
            <person name="Gargeya S."/>
            <person name="Fitzgerald M."/>
            <person name="Haas B."/>
            <person name="Abouelleil A."/>
            <person name="Allen A.W."/>
            <person name="Alvarado L."/>
            <person name="Arachchi H.M."/>
            <person name="Berlin A.M."/>
            <person name="Chapman S.B."/>
            <person name="Gainer-Dewar J."/>
            <person name="Goldberg J."/>
            <person name="Griggs A."/>
            <person name="Gujja S."/>
            <person name="Hansen M."/>
            <person name="Howarth C."/>
            <person name="Imamovic A."/>
            <person name="Ireland A."/>
            <person name="Larimer J."/>
            <person name="McCowan C."/>
            <person name="Murphy C."/>
            <person name="Pearson M."/>
            <person name="Poon T.W."/>
            <person name="Priest M."/>
            <person name="Roberts A."/>
            <person name="Saif S."/>
            <person name="Shea T."/>
            <person name="Sisk P."/>
            <person name="Sykes S."/>
            <person name="Wortman J."/>
            <person name="Nusbaum C."/>
            <person name="Birren B."/>
        </authorList>
    </citation>
    <scope>NUCLEOTIDE SEQUENCE [LARGE SCALE GENOMIC DNA]</scope>
    <source>
        <strain evidence="2 3">MS-1</strain>
    </source>
</reference>
<protein>
    <recommendedName>
        <fullName evidence="4">Major fimbrial subunit protein N-terminal domain-containing protein</fullName>
    </recommendedName>
</protein>
<evidence type="ECO:0000313" key="2">
    <source>
        <dbReference type="EMBL" id="KKB50481.1"/>
    </source>
</evidence>
<proteinExistence type="predicted"/>
<keyword evidence="3" id="KW-1185">Reference proteome</keyword>
<keyword evidence="1" id="KW-0732">Signal</keyword>
<dbReference type="HOGENOM" id="CLU_823488_0_0_10"/>
<feature type="chain" id="PRO_5002488269" description="Major fimbrial subunit protein N-terminal domain-containing protein" evidence="1">
    <location>
        <begin position="23"/>
        <end position="355"/>
    </location>
</feature>
<sequence>MKTGYIALLVLLLAGCSNPTDLPEEENRYPVSFNLPEIAAMTRASTGELTELTAGTTFTVAAYNPNTNAFVAQSHYKVNGAGTGLELDASSDMFLSAGTYDFCAIVPGQALSGDGRTGKIGPEVDALGSTTRAQMRSEATVITLQHLQHLASQVSFTARVVKEESPISTFEIRQIEIDNMVTYTDNMGNVVTDNYRLPENELIIPAPEQTDRFTSIYIINTVDDPTFDYQEKAPTGKTGKHYNIQKKPLIVYPRATSSFKATITINMQETGQATAEEKTVYAKINRLAFEPGKRYLFEVNYGWDFVNFKVTVSPWTSISNDHGQVGGGEQEVGTTFTVDEWGNLNEVLGGDMGGA</sequence>
<organism evidence="2 3">
    <name type="scientific">Parabacteroides gordonii MS-1 = DSM 23371</name>
    <dbReference type="NCBI Taxonomy" id="1203610"/>
    <lineage>
        <taxon>Bacteria</taxon>
        <taxon>Pseudomonadati</taxon>
        <taxon>Bacteroidota</taxon>
        <taxon>Bacteroidia</taxon>
        <taxon>Bacteroidales</taxon>
        <taxon>Tannerellaceae</taxon>
        <taxon>Parabacteroides</taxon>
    </lineage>
</organism>
<dbReference type="Proteomes" id="UP000033035">
    <property type="component" value="Unassembled WGS sequence"/>
</dbReference>
<name>A0A0F5IXW4_9BACT</name>
<dbReference type="PROSITE" id="PS51257">
    <property type="entry name" value="PROKAR_LIPOPROTEIN"/>
    <property type="match status" value="1"/>
</dbReference>
<dbReference type="InterPro" id="IPR029231">
    <property type="entry name" value="Mfa-like_2"/>
</dbReference>
<accession>A0A0F5IXW4</accession>
<dbReference type="Pfam" id="PF15415">
    <property type="entry name" value="Mfa_like_2"/>
    <property type="match status" value="1"/>
</dbReference>
<evidence type="ECO:0000256" key="1">
    <source>
        <dbReference type="SAM" id="SignalP"/>
    </source>
</evidence>
<dbReference type="PATRIC" id="fig|1203610.3.peg.4094"/>
<gene>
    <name evidence="2" type="ORF">HMPREF1536_04017</name>
</gene>
<dbReference type="CDD" id="cd13120">
    <property type="entry name" value="BF2867_like_N"/>
    <property type="match status" value="1"/>
</dbReference>
<dbReference type="STRING" id="1203610.HMPREF1536_04017"/>
<feature type="signal peptide" evidence="1">
    <location>
        <begin position="1"/>
        <end position="22"/>
    </location>
</feature>
<dbReference type="EMBL" id="AQHW01000020">
    <property type="protein sequence ID" value="KKB50481.1"/>
    <property type="molecule type" value="Genomic_DNA"/>
</dbReference>
<comment type="caution">
    <text evidence="2">The sequence shown here is derived from an EMBL/GenBank/DDBJ whole genome shotgun (WGS) entry which is preliminary data.</text>
</comment>
<evidence type="ECO:0000313" key="3">
    <source>
        <dbReference type="Proteomes" id="UP000033035"/>
    </source>
</evidence>
<evidence type="ECO:0008006" key="4">
    <source>
        <dbReference type="Google" id="ProtNLM"/>
    </source>
</evidence>